<keyword evidence="6" id="KW-0066">ATP synthesis</keyword>
<dbReference type="InterPro" id="IPR000711">
    <property type="entry name" value="ATPase_OSCP/dsu"/>
</dbReference>
<dbReference type="AlphaFoldDB" id="A0A645FNT0"/>
<comment type="subcellular location">
    <subcellularLocation>
        <location evidence="1">Membrane</location>
    </subcellularLocation>
</comment>
<evidence type="ECO:0000256" key="1">
    <source>
        <dbReference type="ARBA" id="ARBA00004370"/>
    </source>
</evidence>
<reference evidence="7" key="1">
    <citation type="submission" date="2019-08" db="EMBL/GenBank/DDBJ databases">
        <authorList>
            <person name="Kucharzyk K."/>
            <person name="Murdoch R.W."/>
            <person name="Higgins S."/>
            <person name="Loffler F."/>
        </authorList>
    </citation>
    <scope>NUCLEOTIDE SEQUENCE</scope>
</reference>
<dbReference type="EMBL" id="VSSQ01060449">
    <property type="protein sequence ID" value="MPN13894.1"/>
    <property type="molecule type" value="Genomic_DNA"/>
</dbReference>
<name>A0A645FNT0_9ZZZZ</name>
<evidence type="ECO:0000256" key="2">
    <source>
        <dbReference type="ARBA" id="ARBA00022448"/>
    </source>
</evidence>
<keyword evidence="4" id="KW-0406">Ion transport</keyword>
<accession>A0A645FNT0</accession>
<organism evidence="7">
    <name type="scientific">bioreactor metagenome</name>
    <dbReference type="NCBI Taxonomy" id="1076179"/>
    <lineage>
        <taxon>unclassified sequences</taxon>
        <taxon>metagenomes</taxon>
        <taxon>ecological metagenomes</taxon>
    </lineage>
</organism>
<keyword evidence="3" id="KW-0375">Hydrogen ion transport</keyword>
<comment type="caution">
    <text evidence="7">The sequence shown here is derived from an EMBL/GenBank/DDBJ whole genome shotgun (WGS) entry which is preliminary data.</text>
</comment>
<evidence type="ECO:0000256" key="4">
    <source>
        <dbReference type="ARBA" id="ARBA00023065"/>
    </source>
</evidence>
<dbReference type="Pfam" id="PF00213">
    <property type="entry name" value="OSCP"/>
    <property type="match status" value="1"/>
</dbReference>
<evidence type="ECO:0000256" key="3">
    <source>
        <dbReference type="ARBA" id="ARBA00022781"/>
    </source>
</evidence>
<sequence length="46" mass="5188">MNYQTVELETIVDSSILGGAIVEADHRVIDGSIRTQLETMRNQLNR</sequence>
<evidence type="ECO:0000313" key="7">
    <source>
        <dbReference type="EMBL" id="MPN13894.1"/>
    </source>
</evidence>
<dbReference type="GO" id="GO:0046933">
    <property type="term" value="F:proton-transporting ATP synthase activity, rotational mechanism"/>
    <property type="evidence" value="ECO:0007669"/>
    <property type="project" value="InterPro"/>
</dbReference>
<evidence type="ECO:0000256" key="5">
    <source>
        <dbReference type="ARBA" id="ARBA00023136"/>
    </source>
</evidence>
<evidence type="ECO:0000256" key="6">
    <source>
        <dbReference type="ARBA" id="ARBA00023310"/>
    </source>
</evidence>
<keyword evidence="5" id="KW-0472">Membrane</keyword>
<protein>
    <submittedName>
        <fullName evidence="7">ATP synthase subunit delta</fullName>
    </submittedName>
</protein>
<dbReference type="PRINTS" id="PR00125">
    <property type="entry name" value="ATPASEDELTA"/>
</dbReference>
<dbReference type="GO" id="GO:0016020">
    <property type="term" value="C:membrane"/>
    <property type="evidence" value="ECO:0007669"/>
    <property type="project" value="UniProtKB-SubCell"/>
</dbReference>
<keyword evidence="2" id="KW-0813">Transport</keyword>
<gene>
    <name evidence="7" type="primary">atpD_58</name>
    <name evidence="7" type="ORF">SDC9_161220</name>
</gene>
<proteinExistence type="predicted"/>